<dbReference type="GO" id="GO:0003735">
    <property type="term" value="F:structural constituent of ribosome"/>
    <property type="evidence" value="ECO:0007669"/>
    <property type="project" value="InterPro"/>
</dbReference>
<dbReference type="NCBIfam" id="TIGR01164">
    <property type="entry name" value="rplP_bact"/>
    <property type="match status" value="1"/>
</dbReference>
<dbReference type="HAMAP" id="MF_01342">
    <property type="entry name" value="Ribosomal_uL16"/>
    <property type="match status" value="1"/>
</dbReference>
<keyword evidence="5" id="KW-0496">Mitochondrion</keyword>
<dbReference type="GeneID" id="23454364"/>
<proteinExistence type="inferred from homology"/>
<dbReference type="PROSITE" id="PS00701">
    <property type="entry name" value="RIBOSOMAL_L16_2"/>
    <property type="match status" value="1"/>
</dbReference>
<dbReference type="CDD" id="cd01433">
    <property type="entry name" value="Ribosomal_L16_L10e"/>
    <property type="match status" value="1"/>
</dbReference>
<gene>
    <name evidence="5" type="primary">rpl16</name>
</gene>
<evidence type="ECO:0000256" key="2">
    <source>
        <dbReference type="ARBA" id="ARBA00022980"/>
    </source>
</evidence>
<organism evidence="5">
    <name type="scientific">Thecamonas trahens</name>
    <name type="common">Flagellate</name>
    <name type="synonym">Amastigomonas trahens</name>
    <dbReference type="NCBI Taxonomy" id="529818"/>
    <lineage>
        <taxon>Eukaryota</taxon>
        <taxon>Apusozoa</taxon>
        <taxon>Apusomonadida</taxon>
        <taxon>Apusomonadidae</taxon>
        <taxon>Thecamonas</taxon>
    </lineage>
</organism>
<dbReference type="PANTHER" id="PTHR12220">
    <property type="entry name" value="50S/60S RIBOSOMAL PROTEIN L16"/>
    <property type="match status" value="1"/>
</dbReference>
<accession>A0A0B5H7X5</accession>
<sequence length="137" mass="15529">MLFPKKTKYNKAHKGRARGTSRNVLSFGDYGLRVKTPGRIRSNQIESARKAIRKSIKRAGQLWIRVFPDIPVSKKPAEVRMGKGKGAVDHWVARVKKNQMLFELTGVNPKQAQLAFKLASDKLPLKTEFLTKEEAKN</sequence>
<dbReference type="InterPro" id="IPR047873">
    <property type="entry name" value="Ribosomal_uL16"/>
</dbReference>
<evidence type="ECO:0000256" key="4">
    <source>
        <dbReference type="RuleBase" id="RU004413"/>
    </source>
</evidence>
<dbReference type="GO" id="GO:0019843">
    <property type="term" value="F:rRNA binding"/>
    <property type="evidence" value="ECO:0007669"/>
    <property type="project" value="InterPro"/>
</dbReference>
<reference evidence="5" key="1">
    <citation type="journal article" date="2014" name="Nucleic Acids Res.">
        <title>Widespread occurrence of organelle genome-encoded 5S rRNAs including permuted molecules.</title>
        <authorList>
            <person name="Valach M."/>
            <person name="Burger G."/>
            <person name="Gray M.W."/>
            <person name="Lang B.F."/>
        </authorList>
    </citation>
    <scope>NUCLEOTIDE SEQUENCE</scope>
    <source>
        <strain evidence="5">ATCC 50062</strain>
    </source>
</reference>
<dbReference type="Pfam" id="PF00252">
    <property type="entry name" value="Ribosomal_L16"/>
    <property type="match status" value="1"/>
</dbReference>
<dbReference type="InterPro" id="IPR020798">
    <property type="entry name" value="Ribosomal_uL16_CS"/>
</dbReference>
<dbReference type="FunFam" id="3.90.1170.10:FF:000001">
    <property type="entry name" value="50S ribosomal protein L16"/>
    <property type="match status" value="1"/>
</dbReference>
<dbReference type="EMBL" id="KP165389">
    <property type="protein sequence ID" value="AJF36640.1"/>
    <property type="molecule type" value="Genomic_DNA"/>
</dbReference>
<dbReference type="AlphaFoldDB" id="A0A0B5H7X5"/>
<dbReference type="InterPro" id="IPR016180">
    <property type="entry name" value="Ribosomal_uL16_dom"/>
</dbReference>
<dbReference type="GO" id="GO:0005762">
    <property type="term" value="C:mitochondrial large ribosomal subunit"/>
    <property type="evidence" value="ECO:0007669"/>
    <property type="project" value="TreeGrafter"/>
</dbReference>
<dbReference type="InterPro" id="IPR036920">
    <property type="entry name" value="Ribosomal_uL16_sf"/>
</dbReference>
<keyword evidence="3 4" id="KW-0687">Ribonucleoprotein</keyword>
<dbReference type="PROSITE" id="PS00586">
    <property type="entry name" value="RIBOSOMAL_L16_1"/>
    <property type="match status" value="1"/>
</dbReference>
<comment type="similarity">
    <text evidence="1 4">Belongs to the universal ribosomal protein uL16 family.</text>
</comment>
<dbReference type="GO" id="GO:0032543">
    <property type="term" value="P:mitochondrial translation"/>
    <property type="evidence" value="ECO:0007669"/>
    <property type="project" value="TreeGrafter"/>
</dbReference>
<evidence type="ECO:0000256" key="1">
    <source>
        <dbReference type="ARBA" id="ARBA00008931"/>
    </source>
</evidence>
<geneLocation type="mitochondrion" evidence="5"/>
<dbReference type="Gene3D" id="3.90.1170.10">
    <property type="entry name" value="Ribosomal protein L10e/L16"/>
    <property type="match status" value="1"/>
</dbReference>
<dbReference type="InterPro" id="IPR000114">
    <property type="entry name" value="Ribosomal_uL16_bact-type"/>
</dbReference>
<dbReference type="PANTHER" id="PTHR12220:SF13">
    <property type="entry name" value="LARGE RIBOSOMAL SUBUNIT PROTEIN UL16M"/>
    <property type="match status" value="1"/>
</dbReference>
<dbReference type="RefSeq" id="YP_009121396.1">
    <property type="nucleotide sequence ID" value="NC_026452.1"/>
</dbReference>
<keyword evidence="2 4" id="KW-0689">Ribosomal protein</keyword>
<name>A0A0B5H7X5_THETB</name>
<evidence type="ECO:0000313" key="5">
    <source>
        <dbReference type="EMBL" id="AJF36640.1"/>
    </source>
</evidence>
<protein>
    <submittedName>
        <fullName evidence="5">Ribosomal protein L16</fullName>
    </submittedName>
</protein>
<dbReference type="SUPFAM" id="SSF54686">
    <property type="entry name" value="Ribosomal protein L16p/L10e"/>
    <property type="match status" value="1"/>
</dbReference>
<dbReference type="PRINTS" id="PR00060">
    <property type="entry name" value="RIBOSOMALL16"/>
</dbReference>
<evidence type="ECO:0000256" key="3">
    <source>
        <dbReference type="ARBA" id="ARBA00023274"/>
    </source>
</evidence>